<evidence type="ECO:0000256" key="9">
    <source>
        <dbReference type="ARBA" id="ARBA00023049"/>
    </source>
</evidence>
<comment type="similarity">
    <text evidence="3">Belongs to the peptidase M50B family.</text>
</comment>
<accession>A0A1H7YLU4</accession>
<feature type="transmembrane region" description="Helical" evidence="11">
    <location>
        <begin position="29"/>
        <end position="53"/>
    </location>
</feature>
<evidence type="ECO:0000259" key="12">
    <source>
        <dbReference type="Pfam" id="PF02163"/>
    </source>
</evidence>
<organism evidence="13 14">
    <name type="scientific">Chryseobacterium taichungense</name>
    <dbReference type="NCBI Taxonomy" id="295069"/>
    <lineage>
        <taxon>Bacteria</taxon>
        <taxon>Pseudomonadati</taxon>
        <taxon>Bacteroidota</taxon>
        <taxon>Flavobacteriia</taxon>
        <taxon>Flavobacteriales</taxon>
        <taxon>Weeksellaceae</taxon>
        <taxon>Chryseobacterium group</taxon>
        <taxon>Chryseobacterium</taxon>
    </lineage>
</organism>
<dbReference type="AlphaFoldDB" id="A0A1H7YLU4"/>
<dbReference type="PANTHER" id="PTHR42837">
    <property type="entry name" value="REGULATOR OF SIGMA-E PROTEASE RSEP"/>
    <property type="match status" value="1"/>
</dbReference>
<keyword evidence="5 11" id="KW-0812">Transmembrane</keyword>
<evidence type="ECO:0000256" key="8">
    <source>
        <dbReference type="ARBA" id="ARBA00022989"/>
    </source>
</evidence>
<dbReference type="InterPro" id="IPR004387">
    <property type="entry name" value="Pept_M50_Zn"/>
</dbReference>
<proteinExistence type="inferred from homology"/>
<keyword evidence="7" id="KW-0862">Zinc</keyword>
<dbReference type="Pfam" id="PF02163">
    <property type="entry name" value="Peptidase_M50"/>
    <property type="match status" value="1"/>
</dbReference>
<dbReference type="EMBL" id="FOBV01000003">
    <property type="protein sequence ID" value="SEM46901.1"/>
    <property type="molecule type" value="Genomic_DNA"/>
</dbReference>
<keyword evidence="4" id="KW-0645">Protease</keyword>
<evidence type="ECO:0000256" key="4">
    <source>
        <dbReference type="ARBA" id="ARBA00022670"/>
    </source>
</evidence>
<keyword evidence="14" id="KW-1185">Reference proteome</keyword>
<gene>
    <name evidence="13" type="ORF">SAMN05421856_103398</name>
</gene>
<evidence type="ECO:0000256" key="5">
    <source>
        <dbReference type="ARBA" id="ARBA00022692"/>
    </source>
</evidence>
<keyword evidence="6" id="KW-0378">Hydrolase</keyword>
<dbReference type="STRING" id="295069.SAMN05421856_103398"/>
<name>A0A1H7YLU4_9FLAO</name>
<reference evidence="14" key="1">
    <citation type="submission" date="2016-10" db="EMBL/GenBank/DDBJ databases">
        <authorList>
            <person name="Varghese N."/>
            <person name="Submissions S."/>
        </authorList>
    </citation>
    <scope>NUCLEOTIDE SEQUENCE [LARGE SCALE GENOMIC DNA]</scope>
    <source>
        <strain evidence="14">DSM 17453</strain>
    </source>
</reference>
<evidence type="ECO:0000256" key="11">
    <source>
        <dbReference type="SAM" id="Phobius"/>
    </source>
</evidence>
<dbReference type="Gene3D" id="2.30.42.10">
    <property type="match status" value="1"/>
</dbReference>
<keyword evidence="9" id="KW-0482">Metalloprotease</keyword>
<evidence type="ECO:0000256" key="2">
    <source>
        <dbReference type="ARBA" id="ARBA00004141"/>
    </source>
</evidence>
<evidence type="ECO:0000313" key="14">
    <source>
        <dbReference type="Proteomes" id="UP000199450"/>
    </source>
</evidence>
<keyword evidence="8 11" id="KW-1133">Transmembrane helix</keyword>
<dbReference type="PANTHER" id="PTHR42837:SF2">
    <property type="entry name" value="MEMBRANE METALLOPROTEASE ARASP2, CHLOROPLASTIC-RELATED"/>
    <property type="match status" value="1"/>
</dbReference>
<dbReference type="GO" id="GO:0006508">
    <property type="term" value="P:proteolysis"/>
    <property type="evidence" value="ECO:0007669"/>
    <property type="project" value="UniProtKB-KW"/>
</dbReference>
<dbReference type="SUPFAM" id="SSF50156">
    <property type="entry name" value="PDZ domain-like"/>
    <property type="match status" value="1"/>
</dbReference>
<keyword evidence="10 11" id="KW-0472">Membrane</keyword>
<dbReference type="InterPro" id="IPR036034">
    <property type="entry name" value="PDZ_sf"/>
</dbReference>
<dbReference type="OrthoDB" id="979679at2"/>
<sequence length="270" mass="31192">MIILSILIHILGNYLPKWTMSKIKQNNPFLKLSGLFFDFFTAFLLLFLIHLLAPKSYYIENKDAIYGLEFSNTMQELGFKNGDKIISINNQPVKKISEITNMILLNPNTIIKIKRNNNYTELKISDSEVIQILQSEGTPIKVKFTPNIEEGKIQNIKQTKEKFSFTKVLENYQTYIKGAYDFINPKKNYKKISEMNLNSNSFTENISLLVFCCIIVGILNILPLPGFSFGNFIISFIELRRGKKFNLKKKNIVGLCLIFIVILFIFLPHI</sequence>
<dbReference type="GO" id="GO:0004222">
    <property type="term" value="F:metalloendopeptidase activity"/>
    <property type="evidence" value="ECO:0007669"/>
    <property type="project" value="InterPro"/>
</dbReference>
<evidence type="ECO:0000256" key="1">
    <source>
        <dbReference type="ARBA" id="ARBA00001947"/>
    </source>
</evidence>
<evidence type="ECO:0000256" key="10">
    <source>
        <dbReference type="ARBA" id="ARBA00023136"/>
    </source>
</evidence>
<evidence type="ECO:0000256" key="3">
    <source>
        <dbReference type="ARBA" id="ARBA00007931"/>
    </source>
</evidence>
<evidence type="ECO:0000256" key="6">
    <source>
        <dbReference type="ARBA" id="ARBA00022801"/>
    </source>
</evidence>
<protein>
    <recommendedName>
        <fullName evidence="12">Peptidase M50 domain-containing protein</fullName>
    </recommendedName>
</protein>
<dbReference type="InterPro" id="IPR008915">
    <property type="entry name" value="Peptidase_M50"/>
</dbReference>
<feature type="transmembrane region" description="Helical" evidence="11">
    <location>
        <begin position="206"/>
        <end position="239"/>
    </location>
</feature>
<feature type="domain" description="Peptidase M50" evidence="12">
    <location>
        <begin position="31"/>
        <end position="262"/>
    </location>
</feature>
<feature type="transmembrane region" description="Helical" evidence="11">
    <location>
        <begin position="251"/>
        <end position="269"/>
    </location>
</feature>
<dbReference type="GO" id="GO:0016020">
    <property type="term" value="C:membrane"/>
    <property type="evidence" value="ECO:0007669"/>
    <property type="project" value="UniProtKB-SubCell"/>
</dbReference>
<evidence type="ECO:0000313" key="13">
    <source>
        <dbReference type="EMBL" id="SEM46901.1"/>
    </source>
</evidence>
<comment type="subcellular location">
    <subcellularLocation>
        <location evidence="2">Membrane</location>
        <topology evidence="2">Multi-pass membrane protein</topology>
    </subcellularLocation>
</comment>
<comment type="cofactor">
    <cofactor evidence="1">
        <name>Zn(2+)</name>
        <dbReference type="ChEBI" id="CHEBI:29105"/>
    </cofactor>
</comment>
<evidence type="ECO:0000256" key="7">
    <source>
        <dbReference type="ARBA" id="ARBA00022833"/>
    </source>
</evidence>
<dbReference type="Proteomes" id="UP000199450">
    <property type="component" value="Unassembled WGS sequence"/>
</dbReference>